<dbReference type="PATRIC" id="fig|555500.3.peg.974"/>
<dbReference type="CDD" id="cd06423">
    <property type="entry name" value="CESA_like"/>
    <property type="match status" value="1"/>
</dbReference>
<feature type="domain" description="Glycosyltransferase 2-like" evidence="1">
    <location>
        <begin position="5"/>
        <end position="145"/>
    </location>
</feature>
<dbReference type="Proteomes" id="UP000007364">
    <property type="component" value="Unassembled WGS sequence"/>
</dbReference>
<dbReference type="InterPro" id="IPR050834">
    <property type="entry name" value="Glycosyltransf_2"/>
</dbReference>
<sequence>MRYYVVIPAHNEAGFIEKTLQSLVDQSLLPVKVIVVNDHSTDTTEQLIDQYIEKHAFFTKLNTQSSEDHMPGSKVVNAFNKGLALLDQNYDFIVKLDADIILPKTYFEKIAAVFTEDPQIGITGGFAYEQDQNGRWLLNHPMGKDHIRGAFKAYRKEAFSAINGLRCAMGWDTLDELLVRYHGYRVQSIESLKVKHLRPTGGSYNKKARLLQGKAMYTMGYGLSLTMIASLKMALMNKKPRVFIDNLQGFFKAKNTQTPLIVSNQEATFIRTYRWRKIKSKIGLN</sequence>
<organism evidence="2 3">
    <name type="scientific">Galbibacter marinus</name>
    <dbReference type="NCBI Taxonomy" id="555500"/>
    <lineage>
        <taxon>Bacteria</taxon>
        <taxon>Pseudomonadati</taxon>
        <taxon>Bacteroidota</taxon>
        <taxon>Flavobacteriia</taxon>
        <taxon>Flavobacteriales</taxon>
        <taxon>Flavobacteriaceae</taxon>
        <taxon>Galbibacter</taxon>
    </lineage>
</organism>
<proteinExistence type="predicted"/>
<keyword evidence="2" id="KW-0808">Transferase</keyword>
<dbReference type="GO" id="GO:0016740">
    <property type="term" value="F:transferase activity"/>
    <property type="evidence" value="ECO:0007669"/>
    <property type="project" value="UniProtKB-KW"/>
</dbReference>
<accession>K2P488</accession>
<evidence type="ECO:0000313" key="2">
    <source>
        <dbReference type="EMBL" id="EKF55823.1"/>
    </source>
</evidence>
<dbReference type="Pfam" id="PF00535">
    <property type="entry name" value="Glycos_transf_2"/>
    <property type="match status" value="1"/>
</dbReference>
<keyword evidence="3" id="KW-1185">Reference proteome</keyword>
<dbReference type="InterPro" id="IPR029044">
    <property type="entry name" value="Nucleotide-diphossugar_trans"/>
</dbReference>
<dbReference type="eggNOG" id="COG1215">
    <property type="taxonomic scope" value="Bacteria"/>
</dbReference>
<dbReference type="RefSeq" id="WP_008990814.1">
    <property type="nucleotide sequence ID" value="NZ_AMSG01000004.1"/>
</dbReference>
<dbReference type="PANTHER" id="PTHR43685:SF2">
    <property type="entry name" value="GLYCOSYLTRANSFERASE 2-LIKE DOMAIN-CONTAINING PROTEIN"/>
    <property type="match status" value="1"/>
</dbReference>
<dbReference type="Gene3D" id="3.90.550.10">
    <property type="entry name" value="Spore Coat Polysaccharide Biosynthesis Protein SpsA, Chain A"/>
    <property type="match status" value="1"/>
</dbReference>
<evidence type="ECO:0000259" key="1">
    <source>
        <dbReference type="Pfam" id="PF00535"/>
    </source>
</evidence>
<dbReference type="STRING" id="555500.I215_04705"/>
<dbReference type="EMBL" id="AMSG01000004">
    <property type="protein sequence ID" value="EKF55823.1"/>
    <property type="molecule type" value="Genomic_DNA"/>
</dbReference>
<name>K2P488_9FLAO</name>
<comment type="caution">
    <text evidence="2">The sequence shown here is derived from an EMBL/GenBank/DDBJ whole genome shotgun (WGS) entry which is preliminary data.</text>
</comment>
<gene>
    <name evidence="2" type="ORF">I215_04705</name>
</gene>
<reference evidence="2 3" key="1">
    <citation type="journal article" date="2012" name="J. Bacteriol.">
        <title>Genome Sequence of Galbibacter marinum Type Strain ck-I2-15.</title>
        <authorList>
            <person name="Lai Q."/>
            <person name="Li C."/>
            <person name="Shao Z."/>
        </authorList>
    </citation>
    <scope>NUCLEOTIDE SEQUENCE [LARGE SCALE GENOMIC DNA]</scope>
    <source>
        <strain evidence="3">ck-I2-15</strain>
    </source>
</reference>
<dbReference type="PANTHER" id="PTHR43685">
    <property type="entry name" value="GLYCOSYLTRANSFERASE"/>
    <property type="match status" value="1"/>
</dbReference>
<dbReference type="SUPFAM" id="SSF53448">
    <property type="entry name" value="Nucleotide-diphospho-sugar transferases"/>
    <property type="match status" value="1"/>
</dbReference>
<evidence type="ECO:0000313" key="3">
    <source>
        <dbReference type="Proteomes" id="UP000007364"/>
    </source>
</evidence>
<dbReference type="OrthoDB" id="1142396at2"/>
<dbReference type="InterPro" id="IPR001173">
    <property type="entry name" value="Glyco_trans_2-like"/>
</dbReference>
<protein>
    <submittedName>
        <fullName evidence="2">Glycosyltransferase</fullName>
    </submittedName>
</protein>
<dbReference type="AlphaFoldDB" id="K2P488"/>